<evidence type="ECO:0000313" key="2">
    <source>
        <dbReference type="Proteomes" id="UP000321393"/>
    </source>
</evidence>
<dbReference type="STRING" id="1194695.A0A5A7SLA8"/>
<dbReference type="CDD" id="cd09272">
    <property type="entry name" value="RNase_HI_RT_Ty1"/>
    <property type="match status" value="1"/>
</dbReference>
<name>A0A5A7SLA8_CUCMM</name>
<dbReference type="AlphaFoldDB" id="A0A5A7SLA8"/>
<dbReference type="PANTHER" id="PTHR11439">
    <property type="entry name" value="GAG-POL-RELATED RETROTRANSPOSON"/>
    <property type="match status" value="1"/>
</dbReference>
<dbReference type="EMBL" id="SSTE01023063">
    <property type="protein sequence ID" value="KAA0025922.1"/>
    <property type="molecule type" value="Genomic_DNA"/>
</dbReference>
<accession>A0A5A7SLA8</accession>
<sequence length="234" mass="27539">MKELGELKYFLGLEMEYSEKGFFLGQQKYMKDLLQKYGINDCKPISTPMEVNKKFYMHEGKDHANPTMYRQLVGSLIYLTLTRPDISYSVGVISRYMQKPKKPHLEAEIMIHDDQLLGTCLNLVMEKFLGVARDKQQLPYLPQRQSIEPLWQHKRIFRLAENPVFHARTKHVEVHYYFIREKVLQEEIEMKPIKTEDQIANIFTKGLPTTKHTKFLQQLGMIETPRIVSVEGEC</sequence>
<dbReference type="Proteomes" id="UP000321393">
    <property type="component" value="Unassembled WGS sequence"/>
</dbReference>
<dbReference type="PANTHER" id="PTHR11439:SF475">
    <property type="entry name" value="CYSTEINE-RICH RLK (RECEPTOR-LIKE PROTEIN KINASE) 8"/>
    <property type="match status" value="1"/>
</dbReference>
<evidence type="ECO:0000313" key="1">
    <source>
        <dbReference type="EMBL" id="KAA0025922.1"/>
    </source>
</evidence>
<reference evidence="1 2" key="1">
    <citation type="submission" date="2019-08" db="EMBL/GenBank/DDBJ databases">
        <title>Draft genome sequences of two oriental melons (Cucumis melo L. var makuwa).</title>
        <authorList>
            <person name="Kwon S.-Y."/>
        </authorList>
    </citation>
    <scope>NUCLEOTIDE SEQUENCE [LARGE SCALE GENOMIC DNA]</scope>
    <source>
        <strain evidence="2">cv. SW 3</strain>
        <tissue evidence="1">Leaf</tissue>
    </source>
</reference>
<comment type="caution">
    <text evidence="1">The sequence shown here is derived from an EMBL/GenBank/DDBJ whole genome shotgun (WGS) entry which is preliminary data.</text>
</comment>
<protein>
    <submittedName>
        <fullName evidence="1">Mitochondrial protein</fullName>
    </submittedName>
</protein>
<proteinExistence type="predicted"/>
<dbReference type="OrthoDB" id="414945at2759"/>
<gene>
    <name evidence="1" type="ORF">E6C27_scaffold34G002210</name>
</gene>
<organism evidence="1 2">
    <name type="scientific">Cucumis melo var. makuwa</name>
    <name type="common">Oriental melon</name>
    <dbReference type="NCBI Taxonomy" id="1194695"/>
    <lineage>
        <taxon>Eukaryota</taxon>
        <taxon>Viridiplantae</taxon>
        <taxon>Streptophyta</taxon>
        <taxon>Embryophyta</taxon>
        <taxon>Tracheophyta</taxon>
        <taxon>Spermatophyta</taxon>
        <taxon>Magnoliopsida</taxon>
        <taxon>eudicotyledons</taxon>
        <taxon>Gunneridae</taxon>
        <taxon>Pentapetalae</taxon>
        <taxon>rosids</taxon>
        <taxon>fabids</taxon>
        <taxon>Cucurbitales</taxon>
        <taxon>Cucurbitaceae</taxon>
        <taxon>Benincaseae</taxon>
        <taxon>Cucumis</taxon>
    </lineage>
</organism>